<dbReference type="GO" id="GO:0004867">
    <property type="term" value="F:serine-type endopeptidase inhibitor activity"/>
    <property type="evidence" value="ECO:0007669"/>
    <property type="project" value="UniProtKB-KW"/>
</dbReference>
<dbReference type="PROSITE" id="PS51233">
    <property type="entry name" value="VWFD"/>
    <property type="match status" value="3"/>
</dbReference>
<evidence type="ECO:0000256" key="9">
    <source>
        <dbReference type="ARBA" id="ARBA00022833"/>
    </source>
</evidence>
<sequence>MNSLIFILVFIYYGAYPSNAGYYSAPYDEDIPQSDVQAPAYVPSYMKNRQFSKTSYSRSYGSGGGAKTGYGGTKTGYAGTKTGYAGTKTGYSSYTGTKTWASNTGGAANYEEFQENANRPYQPLCEPECKNNGICVDTNTCHCAADFHGKYCEMERKPCLTLPPQPANSRVKCSSDLCQVSCLPGHKFFDGSTVANLRCAAGQWVPTRADLTSLTDCVPECSPACLNGGVCLSVNTCQCPQEYRGPQCQYSASQCDAHKLAFNGGYSCAGDGERFSCQLSCPPGSSFSTPAAEAYTCLYSTGRFEPQPIPHCVFNEVVIITPSNYHHTYNETYYETSYHNKTSYSESHKHTGQTEIEDMNESTLYSHQHAKKPHHVVIQELTPTDGTCLTWAGAHYKTFDGKIYSFLSECQHVLFRDAQDHKFTVSVKHHECKSSYYCPSELSIFVEDKEYFLSVGEEGSVVFRSSRRLIPVPAQLPQLSVVQREDVIITLGSVATLTWDTNNLITIVASVSLWNNTEGLCGRLDGVPANDFLTRDGAVASTKSAFVASWQVNRVGDTCDSGPTEVNACVSKTDEDMRKAKQFCTKVFSKDKFRKCSAVMDVSMLLDTCQWDYCACTTTLSPEECACKTVAVYAKECQRHGVEEMKLWRDADTCPMHCPDGKIYKSCGPESQPTCAFPLISSKTDNNSCVEGCFCPDGLLLEGGKCVPKGECPCRLRKKAFPPGATVKKDCNTCTCDAGEWVCTKVPCGARCGAVGDPHYTTFDGLRYDFMGHCSYNMLSAANLTVEVENVACSGAITEAMNLTPVQGSDKPSCTKSVTIAHGGATVHLKQGGFVLVNGKEIQKLPVHVGEILIRAASSLFIIGSLRHIQLEPKGRLPNPEGDIEQSTQAFANKWKTREACADLDLTEPEHPCKAHVENKEAAEKYCGKLKSKLFEPCHWYVDVSPYYEACLYDMCACEGDASQCVCAAIADYAATFLTIYENPCHWYVDVSPYYEACLYDMCACEGDASQCVCAAIADYAAACAPHYPVHWRYEVKECELSCTGGQEYTVCADSCLRTCADVSLGSSRKCRPHCVEGCACPASQVLDDSGSCVPVGLCPCFHKGLEFKPGYKEVRPGRREREICTCIGARWDCQPASPQDIQNYPPAEDLMQNCTAVHHMEFTTCMAPEVTCKDIQNYPPAEDLMQNCTAAHHMEFTTCMAPQITCKRLCFSVEGGKVGNPPSSCIGARWDCQPASPQDIQNYPPAEDLMQNCTAAHHMEFTTCMAPQLTCKDIQNYPPAEDLMQNCTAAHHIEFPTCMAPQLTCKCKKCQESVGSGASCSSCGSTFHFSCGGITERGFSRLGRNKANWSCVACREAINTTQDSCLGESSSALPPADGTTEVVPVDDFTPRKTVPLAPGTPSSFCGKIEKGKISHEALLHQVLEKLTGMENQLASFHGINDEIKGLKNHFVKLESTLNENMECLSQKITSLESQVKPLLKIKDEFDDLRKLVNGVILDTDKKDQWARRSNIEIIGIPEKKGEDLMAIVRTLAQKCDFNLKPEVDIDFVTRVAARGNIDGEDSLNRGPKPILIKMQARYRKDDFLALLRKVKNLKASELGYSGCDSTIYANDHLTAKNKQLLRRTKTLAKERGYAICWNVRGLRTKTHIFYKNVLLNDYDIICITESWLLPGIFDNELFDSRYTVYRRDRDYEHRQEGRGGGALIAVRRGLTVDTGSRAARAPPGPVPPAHPPHSPDAETAYNMHLPPSQATTECRAGCQCVKGYVLDMATKKCVLPETCPCHHGGESYPDSHTITEECNTCTCKSGNWSCTQRACAGVCAAWGDSHIATFDGNEYDFEGVCSYLLAKGCMEAGKDGFEVEIQNEPCGTTGATCSKSVTLKVGGGDDPEEMVRLTKNEPLPEINKLKRIKMRLAGAFVFLDVPSLGMSLQWDRAMRVYVKVDAMWQNRVKGLCGNYNADMRDDFQTPTGGIAETSALIFADSWKLKTTCPKPRPVTDHCQQRPERKDWATTTCGVLKHYPFTLCHSEVPPSAHIERCARDACACDAGDDCACACAAIAAYAHACVARGVVFKWRTKDLCPMQCDEECSNYEACISPCPPETCDNTLYYEEVKVVCEKDTCVEGCKLKNSTCPPGQVFSNSSLTQCVPRQQCRPPCMTLQDGTKLLEGELIEEDACHTCSSLTQCVPRQQCRPACMTLQDGTKLLEGELIEEDACHTCRMRCVGIRYIYKIYNYVTGATVRIRSSSNELHLAGQVFSNSSLTQCVPRQQCRPACMTLQDGTKLLEGELIEEDACHTCRCSKGEKVCTGQTCPTDAPTIPPTESSPKPHDEPLKCVTGWTPWVNQAVAETTSTGSMDVEPLPKLKDFQIGSPMCKPESMKKIECRTVKDHRTPKDTGLNVECSLEKGLICKEMTDANSNVTCPDFEIRVYCECEEEPFQCLNSTHPNHAHPTDCTKFYECIPNPMSPEKPHAVLKTCGEGLLYNPEAMVCDWPAAVEAVRPECRNYSKESREFKTTVTITTVTWASGTVLSTTPRLCPSGQVYKECAFPCDKLCDHFKKTLADQGKCLPGQKCIEGCVDEAVANIKCDFGSLWRDEKTCVPMKDCTCLSNEGRVMKAILLTLIRMVHMVILR</sequence>
<dbReference type="EMBL" id="CAJHNJ030000016">
    <property type="protein sequence ID" value="CAG9114955.1"/>
    <property type="molecule type" value="Genomic_DNA"/>
</dbReference>
<dbReference type="Pfam" id="PF23244">
    <property type="entry name" value="VWF"/>
    <property type="match status" value="1"/>
</dbReference>
<feature type="domain" description="VWFD" evidence="19">
    <location>
        <begin position="1818"/>
        <end position="1990"/>
    </location>
</feature>
<dbReference type="PANTHER" id="PTHR11339">
    <property type="entry name" value="EXTRACELLULAR MATRIX GLYCOPROTEIN RELATED"/>
    <property type="match status" value="1"/>
</dbReference>
<dbReference type="SUPFAM" id="SSF57903">
    <property type="entry name" value="FYVE/PHD zinc finger"/>
    <property type="match status" value="1"/>
</dbReference>
<dbReference type="SUPFAM" id="SSF57625">
    <property type="entry name" value="Invertebrate chitin-binding proteins"/>
    <property type="match status" value="1"/>
</dbReference>
<feature type="disulfide bond" evidence="14">
    <location>
        <begin position="239"/>
        <end position="248"/>
    </location>
</feature>
<dbReference type="InterPro" id="IPR001007">
    <property type="entry name" value="VWF_dom"/>
</dbReference>
<evidence type="ECO:0000256" key="6">
    <source>
        <dbReference type="ARBA" id="ARBA00022729"/>
    </source>
</evidence>
<dbReference type="InterPro" id="IPR050780">
    <property type="entry name" value="Mucin_vWF_Thrombospondin_sf"/>
</dbReference>
<dbReference type="InterPro" id="IPR001965">
    <property type="entry name" value="Znf_PHD"/>
</dbReference>
<dbReference type="FunFam" id="2.10.25.10:FF:000055">
    <property type="entry name" value="alpha-tectorin isoform X1"/>
    <property type="match status" value="1"/>
</dbReference>
<feature type="domain" description="Chitin-binding type-2" evidence="18">
    <location>
        <begin position="2435"/>
        <end position="2503"/>
    </location>
</feature>
<evidence type="ECO:0000256" key="3">
    <source>
        <dbReference type="ARBA" id="ARBA00022525"/>
    </source>
</evidence>
<feature type="disulfide bond" evidence="14">
    <location>
        <begin position="143"/>
        <end position="152"/>
    </location>
</feature>
<dbReference type="InterPro" id="IPR000742">
    <property type="entry name" value="EGF"/>
</dbReference>
<feature type="chain" id="PRO_5035796891" evidence="16">
    <location>
        <begin position="21"/>
        <end position="2630"/>
    </location>
</feature>
<dbReference type="InterPro" id="IPR036691">
    <property type="entry name" value="Endo/exonu/phosph_ase_sf"/>
</dbReference>
<dbReference type="PROSITE" id="PS50940">
    <property type="entry name" value="CHIT_BIND_II"/>
    <property type="match status" value="1"/>
</dbReference>
<dbReference type="SMART" id="SM00249">
    <property type="entry name" value="PHD"/>
    <property type="match status" value="1"/>
</dbReference>
<keyword evidence="14" id="KW-0245">EGF-like domain</keyword>
<evidence type="ECO:0000256" key="11">
    <source>
        <dbReference type="ARBA" id="ARBA00023008"/>
    </source>
</evidence>
<evidence type="ECO:0000313" key="21">
    <source>
        <dbReference type="Proteomes" id="UP000653454"/>
    </source>
</evidence>
<feature type="region of interest" description="Disordered" evidence="15">
    <location>
        <begin position="1716"/>
        <end position="1743"/>
    </location>
</feature>
<keyword evidence="10" id="KW-0722">Serine protease inhibitor</keyword>
<dbReference type="SMART" id="SM00832">
    <property type="entry name" value="C8"/>
    <property type="match status" value="4"/>
</dbReference>
<comment type="caution">
    <text evidence="20">The sequence shown here is derived from an EMBL/GenBank/DDBJ whole genome shotgun (WGS) entry which is preliminary data.</text>
</comment>
<comment type="similarity">
    <text evidence="2">Belongs to the serine protease inhibitor-like (TIL domain-containing) family.</text>
</comment>
<dbReference type="SUPFAM" id="SSF57567">
    <property type="entry name" value="Serine protease inhibitors"/>
    <property type="match status" value="2"/>
</dbReference>
<feature type="signal peptide" evidence="16">
    <location>
        <begin position="1"/>
        <end position="20"/>
    </location>
</feature>
<keyword evidence="9" id="KW-0862">Zinc</keyword>
<keyword evidence="21" id="KW-1185">Reference proteome</keyword>
<dbReference type="GO" id="GO:0008270">
    <property type="term" value="F:zinc ion binding"/>
    <property type="evidence" value="ECO:0007669"/>
    <property type="project" value="UniProtKB-KW"/>
</dbReference>
<dbReference type="InterPro" id="IPR002919">
    <property type="entry name" value="TIL_dom"/>
</dbReference>
<dbReference type="InterPro" id="IPR002557">
    <property type="entry name" value="Chitin-bd_dom"/>
</dbReference>
<name>A0A8S4EJC7_PLUXY</name>
<dbReference type="SUPFAM" id="SSF57196">
    <property type="entry name" value="EGF/Laminin"/>
    <property type="match status" value="2"/>
</dbReference>
<feature type="domain" description="VWFD" evidence="19">
    <location>
        <begin position="750"/>
        <end position="939"/>
    </location>
</feature>
<dbReference type="Gene3D" id="3.30.70.1820">
    <property type="entry name" value="L1 transposable element, RRM domain"/>
    <property type="match status" value="1"/>
</dbReference>
<evidence type="ECO:0000259" key="18">
    <source>
        <dbReference type="PROSITE" id="PS50940"/>
    </source>
</evidence>
<dbReference type="Gene3D" id="3.20.20.80">
    <property type="entry name" value="Glycosidases"/>
    <property type="match status" value="1"/>
</dbReference>
<evidence type="ECO:0000259" key="17">
    <source>
        <dbReference type="PROSITE" id="PS50026"/>
    </source>
</evidence>
<dbReference type="InterPro" id="IPR011011">
    <property type="entry name" value="Znf_FYVE_PHD"/>
</dbReference>
<dbReference type="SUPFAM" id="SSF56219">
    <property type="entry name" value="DNase I-like"/>
    <property type="match status" value="1"/>
</dbReference>
<evidence type="ECO:0000256" key="4">
    <source>
        <dbReference type="ARBA" id="ARBA00022690"/>
    </source>
</evidence>
<evidence type="ECO:0000256" key="5">
    <source>
        <dbReference type="ARBA" id="ARBA00022723"/>
    </source>
</evidence>
<keyword evidence="3" id="KW-0964">Secreted</keyword>
<gene>
    <name evidence="20" type="ORF">PLXY2_LOCUS5508</name>
</gene>
<dbReference type="SMART" id="SM00216">
    <property type="entry name" value="VWD"/>
    <property type="match status" value="3"/>
</dbReference>
<feature type="disulfide bond" evidence="14">
    <location>
        <begin position="125"/>
        <end position="135"/>
    </location>
</feature>
<dbReference type="GO" id="GO:0031012">
    <property type="term" value="C:extracellular matrix"/>
    <property type="evidence" value="ECO:0007669"/>
    <property type="project" value="TreeGrafter"/>
</dbReference>
<comment type="caution">
    <text evidence="14">Lacks conserved residue(s) required for the propagation of feature annotation.</text>
</comment>
<dbReference type="InterPro" id="IPR025155">
    <property type="entry name" value="WxxW_domain"/>
</dbReference>
<keyword evidence="11" id="KW-0186">Copper</keyword>
<dbReference type="SMART" id="SM00181">
    <property type="entry name" value="EGF"/>
    <property type="match status" value="2"/>
</dbReference>
<proteinExistence type="inferred from homology"/>
<evidence type="ECO:0000256" key="12">
    <source>
        <dbReference type="ARBA" id="ARBA00023157"/>
    </source>
</evidence>
<dbReference type="GO" id="GO:0008061">
    <property type="term" value="F:chitin binding"/>
    <property type="evidence" value="ECO:0007669"/>
    <property type="project" value="InterPro"/>
</dbReference>
<evidence type="ECO:0000256" key="1">
    <source>
        <dbReference type="ARBA" id="ARBA00004613"/>
    </source>
</evidence>
<keyword evidence="4" id="KW-0646">Protease inhibitor</keyword>
<comment type="subcellular location">
    <subcellularLocation>
        <location evidence="1">Secreted</location>
    </subcellularLocation>
</comment>
<accession>A0A8S4EJC7</accession>
<dbReference type="InterPro" id="IPR036084">
    <property type="entry name" value="Ser_inhib-like_sf"/>
</dbReference>
<feature type="domain" description="VWFD" evidence="19">
    <location>
        <begin position="386"/>
        <end position="560"/>
    </location>
</feature>
<keyword evidence="5" id="KW-0479">Metal-binding</keyword>
<dbReference type="SUPFAM" id="SSF57603">
    <property type="entry name" value="FnI-like domain"/>
    <property type="match status" value="2"/>
</dbReference>
<dbReference type="InterPro" id="IPR001846">
    <property type="entry name" value="VWF_type-D"/>
</dbReference>
<feature type="disulfide bond" evidence="14">
    <location>
        <begin position="221"/>
        <end position="231"/>
    </location>
</feature>
<dbReference type="Pfam" id="PF08742">
    <property type="entry name" value="C8"/>
    <property type="match status" value="4"/>
</dbReference>
<evidence type="ECO:0000313" key="20">
    <source>
        <dbReference type="EMBL" id="CAG9114955.1"/>
    </source>
</evidence>
<feature type="compositionally biased region" description="Pro residues" evidence="15">
    <location>
        <begin position="1723"/>
        <end position="1735"/>
    </location>
</feature>
<evidence type="ECO:0000256" key="15">
    <source>
        <dbReference type="SAM" id="MobiDB-lite"/>
    </source>
</evidence>
<dbReference type="GO" id="GO:0005615">
    <property type="term" value="C:extracellular space"/>
    <property type="evidence" value="ECO:0007669"/>
    <property type="project" value="TreeGrafter"/>
</dbReference>
<evidence type="ECO:0000256" key="2">
    <source>
        <dbReference type="ARBA" id="ARBA00007611"/>
    </source>
</evidence>
<evidence type="ECO:0000256" key="7">
    <source>
        <dbReference type="ARBA" id="ARBA00022737"/>
    </source>
</evidence>
<evidence type="ECO:0000259" key="19">
    <source>
        <dbReference type="PROSITE" id="PS51233"/>
    </source>
</evidence>
<evidence type="ECO:0000256" key="13">
    <source>
        <dbReference type="ARBA" id="ARBA00023180"/>
    </source>
</evidence>
<protein>
    <submittedName>
        <fullName evidence="20">(diamondback moth) hypothetical protein</fullName>
    </submittedName>
</protein>
<organism evidence="20 21">
    <name type="scientific">Plutella xylostella</name>
    <name type="common">Diamondback moth</name>
    <name type="synonym">Plutella maculipennis</name>
    <dbReference type="NCBI Taxonomy" id="51655"/>
    <lineage>
        <taxon>Eukaryota</taxon>
        <taxon>Metazoa</taxon>
        <taxon>Ecdysozoa</taxon>
        <taxon>Arthropoda</taxon>
        <taxon>Hexapoda</taxon>
        <taxon>Insecta</taxon>
        <taxon>Pterygota</taxon>
        <taxon>Neoptera</taxon>
        <taxon>Endopterygota</taxon>
        <taxon>Lepidoptera</taxon>
        <taxon>Glossata</taxon>
        <taxon>Ditrysia</taxon>
        <taxon>Yponomeutoidea</taxon>
        <taxon>Plutellidae</taxon>
        <taxon>Plutella</taxon>
    </lineage>
</organism>
<keyword evidence="8" id="KW-0863">Zinc-finger</keyword>
<dbReference type="Pfam" id="PF01826">
    <property type="entry name" value="TIL"/>
    <property type="match status" value="2"/>
</dbReference>
<dbReference type="InterPro" id="IPR014853">
    <property type="entry name" value="VWF/SSPO/ZAN-like_Cys-rich_dom"/>
</dbReference>
<keyword evidence="13" id="KW-0325">Glycoprotein</keyword>
<keyword evidence="6 16" id="KW-0732">Signal</keyword>
<evidence type="ECO:0000256" key="16">
    <source>
        <dbReference type="SAM" id="SignalP"/>
    </source>
</evidence>
<feature type="domain" description="EGF-like" evidence="17">
    <location>
        <begin position="121"/>
        <end position="153"/>
    </location>
</feature>
<dbReference type="PANTHER" id="PTHR11339:SF386">
    <property type="entry name" value="HEMOLECTIN, ISOFORM A"/>
    <property type="match status" value="1"/>
</dbReference>
<dbReference type="Pfam" id="PF13330">
    <property type="entry name" value="Mucin2_WxxW"/>
    <property type="match status" value="1"/>
</dbReference>
<dbReference type="Pfam" id="PF00094">
    <property type="entry name" value="VWD"/>
    <property type="match status" value="3"/>
</dbReference>
<dbReference type="SMART" id="SM00215">
    <property type="entry name" value="VWC_out"/>
    <property type="match status" value="2"/>
</dbReference>
<keyword evidence="12 14" id="KW-1015">Disulfide bond</keyword>
<dbReference type="PROSITE" id="PS00022">
    <property type="entry name" value="EGF_1"/>
    <property type="match status" value="2"/>
</dbReference>
<dbReference type="CDD" id="cd19941">
    <property type="entry name" value="TIL"/>
    <property type="match status" value="4"/>
</dbReference>
<evidence type="ECO:0000256" key="14">
    <source>
        <dbReference type="PROSITE-ProRule" id="PRU00076"/>
    </source>
</evidence>
<evidence type="ECO:0000256" key="10">
    <source>
        <dbReference type="ARBA" id="ARBA00022900"/>
    </source>
</evidence>
<dbReference type="Proteomes" id="UP000653454">
    <property type="component" value="Unassembled WGS sequence"/>
</dbReference>
<dbReference type="InterPro" id="IPR036508">
    <property type="entry name" value="Chitin-bd_dom_sf"/>
</dbReference>
<dbReference type="PROSITE" id="PS50026">
    <property type="entry name" value="EGF_3"/>
    <property type="match status" value="2"/>
</dbReference>
<dbReference type="Gene3D" id="2.10.25.10">
    <property type="entry name" value="Laminin"/>
    <property type="match status" value="5"/>
</dbReference>
<keyword evidence="7" id="KW-0677">Repeat</keyword>
<evidence type="ECO:0000256" key="8">
    <source>
        <dbReference type="ARBA" id="ARBA00022771"/>
    </source>
</evidence>
<feature type="domain" description="EGF-like" evidence="17">
    <location>
        <begin position="218"/>
        <end position="249"/>
    </location>
</feature>
<dbReference type="Gene3D" id="3.60.10.10">
    <property type="entry name" value="Endonuclease/exonuclease/phosphatase"/>
    <property type="match status" value="1"/>
</dbReference>
<reference evidence="20" key="1">
    <citation type="submission" date="2020-11" db="EMBL/GenBank/DDBJ databases">
        <authorList>
            <person name="Whiteford S."/>
        </authorList>
    </citation>
    <scope>NUCLEOTIDE SEQUENCE</scope>
</reference>
<dbReference type="SMART" id="SM00494">
    <property type="entry name" value="ChtBD2"/>
    <property type="match status" value="2"/>
</dbReference>